<sequence length="136" mass="15971">MRFFLFLFLFLFSFILAHGEEYVFSKLFDSDFRQVDSSHPLCLNLKGRMYNLGFFKDFYGNSTISLLINGESVGMYAYEQYQNGWYIYKSCIPYAGCATLYVYKDKSVIRHSGLYDAGYFSEARLIPAQNKIRPDW</sequence>
<evidence type="ECO:0000313" key="2">
    <source>
        <dbReference type="Proteomes" id="UP000422221"/>
    </source>
</evidence>
<accession>A0A7J4XMN0</accession>
<reference evidence="1 2" key="1">
    <citation type="journal article" date="2019" name="Nat. Med.">
        <title>A library of human gut bacterial isolates paired with longitudinal multiomics data enables mechanistic microbiome research.</title>
        <authorList>
            <person name="Poyet M."/>
            <person name="Groussin M."/>
            <person name="Gibbons S.M."/>
            <person name="Avila-Pacheco J."/>
            <person name="Jiang X."/>
            <person name="Kearney S.M."/>
            <person name="Perrotta A.R."/>
            <person name="Berdy B."/>
            <person name="Zhao S."/>
            <person name="Lieberman T.D."/>
            <person name="Swanson P.K."/>
            <person name="Smith M."/>
            <person name="Roesemann S."/>
            <person name="Alexander J.E."/>
            <person name="Rich S.A."/>
            <person name="Livny J."/>
            <person name="Vlamakis H."/>
            <person name="Clish C."/>
            <person name="Bullock K."/>
            <person name="Deik A."/>
            <person name="Scott J."/>
            <person name="Pierce K.A."/>
            <person name="Xavier R.J."/>
            <person name="Alm E.J."/>
        </authorList>
    </citation>
    <scope>NUCLEOTIDE SEQUENCE [LARGE SCALE GENOMIC DNA]</scope>
    <source>
        <strain evidence="1 2">BIOML-A10</strain>
    </source>
</reference>
<comment type="caution">
    <text evidence="1">The sequence shown here is derived from an EMBL/GenBank/DDBJ whole genome shotgun (WGS) entry which is preliminary data.</text>
</comment>
<dbReference type="Proteomes" id="UP000422221">
    <property type="component" value="Unassembled WGS sequence"/>
</dbReference>
<dbReference type="AlphaFoldDB" id="A0A7J4XMN0"/>
<organism evidence="1 2">
    <name type="scientific">Bacteroides salyersiae</name>
    <dbReference type="NCBI Taxonomy" id="291644"/>
    <lineage>
        <taxon>Bacteria</taxon>
        <taxon>Pseudomonadati</taxon>
        <taxon>Bacteroidota</taxon>
        <taxon>Bacteroidia</taxon>
        <taxon>Bacteroidales</taxon>
        <taxon>Bacteroidaceae</taxon>
        <taxon>Bacteroides</taxon>
    </lineage>
</organism>
<protein>
    <submittedName>
        <fullName evidence="1">Uncharacterized protein</fullName>
    </submittedName>
</protein>
<evidence type="ECO:0000313" key="1">
    <source>
        <dbReference type="EMBL" id="KAA3768645.1"/>
    </source>
</evidence>
<proteinExistence type="predicted"/>
<name>A0A7J4XMN0_9BACE</name>
<dbReference type="EMBL" id="VWMK01000003">
    <property type="protein sequence ID" value="KAA3768645.1"/>
    <property type="molecule type" value="Genomic_DNA"/>
</dbReference>
<gene>
    <name evidence="1" type="ORF">F3F73_03825</name>
</gene>